<evidence type="ECO:0000313" key="3">
    <source>
        <dbReference type="EMBL" id="MDT9598869.1"/>
    </source>
</evidence>
<accession>A0ABU3Q635</accession>
<dbReference type="Gene3D" id="3.40.630.10">
    <property type="entry name" value="Zn peptidases"/>
    <property type="match status" value="2"/>
</dbReference>
<proteinExistence type="predicted"/>
<dbReference type="InterPro" id="IPR007484">
    <property type="entry name" value="Peptidase_M28"/>
</dbReference>
<dbReference type="InterPro" id="IPR045175">
    <property type="entry name" value="M28_fam"/>
</dbReference>
<reference evidence="3 4" key="1">
    <citation type="submission" date="2023-05" db="EMBL/GenBank/DDBJ databases">
        <authorList>
            <person name="Guo Y."/>
        </authorList>
    </citation>
    <scope>NUCLEOTIDE SEQUENCE [LARGE SCALE GENOMIC DNA]</scope>
    <source>
        <strain evidence="3 4">GR2756</strain>
    </source>
</reference>
<dbReference type="Proteomes" id="UP001259572">
    <property type="component" value="Unassembled WGS sequence"/>
</dbReference>
<keyword evidence="4" id="KW-1185">Reference proteome</keyword>
<feature type="chain" id="PRO_5046865515" evidence="1">
    <location>
        <begin position="18"/>
        <end position="663"/>
    </location>
</feature>
<dbReference type="SUPFAM" id="SSF53187">
    <property type="entry name" value="Zn-dependent exopeptidases"/>
    <property type="match status" value="1"/>
</dbReference>
<feature type="domain" description="Peptidase M28" evidence="2">
    <location>
        <begin position="267"/>
        <end position="478"/>
    </location>
</feature>
<evidence type="ECO:0000259" key="2">
    <source>
        <dbReference type="Pfam" id="PF04389"/>
    </source>
</evidence>
<evidence type="ECO:0000256" key="1">
    <source>
        <dbReference type="SAM" id="SignalP"/>
    </source>
</evidence>
<keyword evidence="1" id="KW-0732">Signal</keyword>
<organism evidence="3 4">
    <name type="scientific">Sphingosinicella rhizophila</name>
    <dbReference type="NCBI Taxonomy" id="3050082"/>
    <lineage>
        <taxon>Bacteria</taxon>
        <taxon>Pseudomonadati</taxon>
        <taxon>Pseudomonadota</taxon>
        <taxon>Alphaproteobacteria</taxon>
        <taxon>Sphingomonadales</taxon>
        <taxon>Sphingosinicellaceae</taxon>
        <taxon>Sphingosinicella</taxon>
    </lineage>
</organism>
<dbReference type="EMBL" id="JAVUPU010000003">
    <property type="protein sequence ID" value="MDT9598869.1"/>
    <property type="molecule type" value="Genomic_DNA"/>
</dbReference>
<feature type="signal peptide" evidence="1">
    <location>
        <begin position="1"/>
        <end position="17"/>
    </location>
</feature>
<dbReference type="Gene3D" id="3.50.30.30">
    <property type="match status" value="1"/>
</dbReference>
<sequence length="663" mass="72084">MRNLLPFLLLAMPAAVAAQEKLPIVPPHHAQAIAAEVSGTAAKRNVQALSLHHRMRGSEGYRAAAELIRDRLKSYGLKDVEILSFPADGKIFYGTQRSRPAWNARFAELWEQRREGTEWTDGERIASWADQPLTLAQDSISGVANAELADIGAGTSPSDYAGKDVRGKIVLTSSQPEAVARLAVTERGAAGIISWAQNQKSGWWGEDDDLIRWGHLDTWKDPAFAFMVSPARARAWQARLAKGETIRLRAKVDAGRSPSAYLIPTALIPGKDRNKEIVLSCHLDHPSPGANDNASGCSGILEVARSLNRLISDGRLPQPERTIRFIWPCEMECTIAYLNARPQWVKRTLATIHLDMIGGNTDITHGNLKVEGSPPSLPSFVSDIGFAIARYVDDQSRLYADTGEAALPLIEPDGTRNPLHAKIGGFSEGSDHQIWAEGSFRVPVLYLADWPDIYIHTNKDVPANLDSTKMRRAIFIAAASAWSLANLTQDDVPAIARASRGEAVRRTAHLMRRSATPAEEARLLLHAEGLEAEVGRSLGRFGLSADVATASEGAPMSAPAEPAYGMVYRRNSALKGPMTGFGYSWFADHLEKAGLPRSALLSRRAGEDGPSFDYETLNLVDGRRTVQQIGDAIAATIAPVPIEEIAEYLATLDRLGVIRAGAD</sequence>
<dbReference type="SUPFAM" id="SSF52025">
    <property type="entry name" value="PA domain"/>
    <property type="match status" value="1"/>
</dbReference>
<dbReference type="InterPro" id="IPR046450">
    <property type="entry name" value="PA_dom_sf"/>
</dbReference>
<protein>
    <submittedName>
        <fullName evidence="3">DUF4910 domain-containing protein</fullName>
    </submittedName>
</protein>
<dbReference type="PANTHER" id="PTHR12147:SF26">
    <property type="entry name" value="PEPTIDASE M28 DOMAIN-CONTAINING PROTEIN"/>
    <property type="match status" value="1"/>
</dbReference>
<dbReference type="Pfam" id="PF04389">
    <property type="entry name" value="Peptidase_M28"/>
    <property type="match status" value="1"/>
</dbReference>
<dbReference type="PANTHER" id="PTHR12147">
    <property type="entry name" value="METALLOPEPTIDASE M28 FAMILY MEMBER"/>
    <property type="match status" value="1"/>
</dbReference>
<name>A0ABU3Q635_9SPHN</name>
<dbReference type="RefSeq" id="WP_315725289.1">
    <property type="nucleotide sequence ID" value="NZ_JAVUPU010000003.1"/>
</dbReference>
<gene>
    <name evidence="3" type="ORF">RQX22_07905</name>
</gene>
<evidence type="ECO:0000313" key="4">
    <source>
        <dbReference type="Proteomes" id="UP001259572"/>
    </source>
</evidence>
<comment type="caution">
    <text evidence="3">The sequence shown here is derived from an EMBL/GenBank/DDBJ whole genome shotgun (WGS) entry which is preliminary data.</text>
</comment>